<dbReference type="Proteomes" id="UP000024547">
    <property type="component" value="Unassembled WGS sequence"/>
</dbReference>
<sequence>MAHSFAGLAGEFPDVIAEIFELTSTDPEFRRLAEEFEDVTHALAEAESSIEDDAFSNREALQARRDELRETLCAILCDMTGDAQWCDQVPLESPARRSRRSAA</sequence>
<name>A0A059DXV8_9PROT</name>
<dbReference type="RefSeq" id="WP_035554151.1">
    <property type="nucleotide sequence ID" value="NZ_AWFH01000056.1"/>
</dbReference>
<dbReference type="Gene3D" id="6.10.280.50">
    <property type="match status" value="1"/>
</dbReference>
<protein>
    <recommendedName>
        <fullName evidence="3">DUF465 domain-containing protein</fullName>
    </recommendedName>
</protein>
<proteinExistence type="predicted"/>
<dbReference type="InterPro" id="IPR038444">
    <property type="entry name" value="DUF465_sf"/>
</dbReference>
<evidence type="ECO:0008006" key="3">
    <source>
        <dbReference type="Google" id="ProtNLM"/>
    </source>
</evidence>
<comment type="caution">
    <text evidence="1">The sequence shown here is derived from an EMBL/GenBank/DDBJ whole genome shotgun (WGS) entry which is preliminary data.</text>
</comment>
<dbReference type="AlphaFoldDB" id="A0A059DXV8"/>
<evidence type="ECO:0000313" key="2">
    <source>
        <dbReference type="Proteomes" id="UP000024547"/>
    </source>
</evidence>
<keyword evidence="2" id="KW-1185">Reference proteome</keyword>
<reference evidence="1 2" key="1">
    <citation type="journal article" date="2014" name="Antonie Van Leeuwenhoek">
        <title>Hyphomonas beringensis sp. nov. and Hyphomonas chukchiensis sp. nov., isolated from surface seawater of the Bering Sea and Chukchi Sea.</title>
        <authorList>
            <person name="Li C."/>
            <person name="Lai Q."/>
            <person name="Li G."/>
            <person name="Dong C."/>
            <person name="Wang J."/>
            <person name="Liao Y."/>
            <person name="Shao Z."/>
        </authorList>
    </citation>
    <scope>NUCLEOTIDE SEQUENCE [LARGE SCALE GENOMIC DNA]</scope>
    <source>
        <strain evidence="1 2">22II1-22F38</strain>
    </source>
</reference>
<dbReference type="STRING" id="1280948.HY36_08595"/>
<dbReference type="EMBL" id="AWFH01000056">
    <property type="protein sequence ID" value="KCZ58428.1"/>
    <property type="molecule type" value="Genomic_DNA"/>
</dbReference>
<organism evidence="1 2">
    <name type="scientific">Hyphomonas atlantica</name>
    <dbReference type="NCBI Taxonomy" id="1280948"/>
    <lineage>
        <taxon>Bacteria</taxon>
        <taxon>Pseudomonadati</taxon>
        <taxon>Pseudomonadota</taxon>
        <taxon>Alphaproteobacteria</taxon>
        <taxon>Hyphomonadales</taxon>
        <taxon>Hyphomonadaceae</taxon>
        <taxon>Hyphomonas</taxon>
    </lineage>
</organism>
<dbReference type="PATRIC" id="fig|1280948.3.peg.2840"/>
<dbReference type="OrthoDB" id="7620165at2"/>
<evidence type="ECO:0000313" key="1">
    <source>
        <dbReference type="EMBL" id="KCZ58428.1"/>
    </source>
</evidence>
<accession>A0A059DXV8</accession>
<gene>
    <name evidence="1" type="ORF">HY36_08595</name>
</gene>